<dbReference type="SUPFAM" id="SSF51197">
    <property type="entry name" value="Clavaminate synthase-like"/>
    <property type="match status" value="1"/>
</dbReference>
<name>A0A6A6VZ58_9PEZI</name>
<dbReference type="GO" id="GO:0016706">
    <property type="term" value="F:2-oxoglutarate-dependent dioxygenase activity"/>
    <property type="evidence" value="ECO:0007669"/>
    <property type="project" value="TreeGrafter"/>
</dbReference>
<organism evidence="9 10">
    <name type="scientific">Pseudovirgaria hyperparasitica</name>
    <dbReference type="NCBI Taxonomy" id="470096"/>
    <lineage>
        <taxon>Eukaryota</taxon>
        <taxon>Fungi</taxon>
        <taxon>Dikarya</taxon>
        <taxon>Ascomycota</taxon>
        <taxon>Pezizomycotina</taxon>
        <taxon>Dothideomycetes</taxon>
        <taxon>Dothideomycetes incertae sedis</taxon>
        <taxon>Acrospermales</taxon>
        <taxon>Acrospermaceae</taxon>
        <taxon>Pseudovirgaria</taxon>
    </lineage>
</organism>
<keyword evidence="10" id="KW-1185">Reference proteome</keyword>
<dbReference type="PANTHER" id="PTHR30468:SF20">
    <property type="entry name" value="TAUD_TFDA-LIKE DOMAIN-CONTAINING PROTEIN-RELATED"/>
    <property type="match status" value="1"/>
</dbReference>
<feature type="region of interest" description="Disordered" evidence="7">
    <location>
        <begin position="120"/>
        <end position="154"/>
    </location>
</feature>
<dbReference type="OrthoDB" id="10257314at2759"/>
<evidence type="ECO:0000256" key="3">
    <source>
        <dbReference type="ARBA" id="ARBA00022723"/>
    </source>
</evidence>
<evidence type="ECO:0000313" key="10">
    <source>
        <dbReference type="Proteomes" id="UP000799437"/>
    </source>
</evidence>
<keyword evidence="5" id="KW-0560">Oxidoreductase</keyword>
<dbReference type="GO" id="GO:0005737">
    <property type="term" value="C:cytoplasm"/>
    <property type="evidence" value="ECO:0007669"/>
    <property type="project" value="TreeGrafter"/>
</dbReference>
<accession>A0A6A6VZ58</accession>
<keyword evidence="6" id="KW-0408">Iron</keyword>
<evidence type="ECO:0000256" key="7">
    <source>
        <dbReference type="SAM" id="MobiDB-lite"/>
    </source>
</evidence>
<sequence length="386" mass="43051">MPIPLEAQTYTDSRKRIDGPTKWAHNDVATHNRLKTPLRLTGALKARFTDLTPAIGREFHELSLLDVLNASNRDEIIQDIAVTVSERGVVFFRNQYITPTQMKAFVTHLSILAGCPESSSLHTHPLTEPPAPNSTSHDIGTISSEKQKRGGGLTHQLSDTTRLASAGWHSDISFEPVPSDYAMLRMHTLPPTGGDTLWASGYDVYDRLSAPMRLMFEQGGADGGPLRARHDGGWLRDEARRLGIAVWDSERGSPANRGGALSAVHPVVRTNPVTGWRSVYVNRGFTTRVEGVTRDESDLLLKYLFELVTQNHDLQVRYTWGVNDVALWDNRSTFHCATYDYDEVRTGDRVCSLGEMPYFCAESKSRRAALADTSDLFGYEVGKRHR</sequence>
<dbReference type="Pfam" id="PF02668">
    <property type="entry name" value="TauD"/>
    <property type="match status" value="1"/>
</dbReference>
<dbReference type="InterPro" id="IPR051323">
    <property type="entry name" value="AtsK-like"/>
</dbReference>
<dbReference type="GeneID" id="54487229"/>
<evidence type="ECO:0000259" key="8">
    <source>
        <dbReference type="Pfam" id="PF02668"/>
    </source>
</evidence>
<evidence type="ECO:0000256" key="6">
    <source>
        <dbReference type="ARBA" id="ARBA00023004"/>
    </source>
</evidence>
<dbReference type="EMBL" id="ML996578">
    <property type="protein sequence ID" value="KAF2755136.1"/>
    <property type="molecule type" value="Genomic_DNA"/>
</dbReference>
<dbReference type="Gene3D" id="3.60.130.10">
    <property type="entry name" value="Clavaminate synthase-like"/>
    <property type="match status" value="1"/>
</dbReference>
<feature type="domain" description="TauD/TfdA-like" evidence="8">
    <location>
        <begin position="48"/>
        <end position="343"/>
    </location>
</feature>
<dbReference type="PANTHER" id="PTHR30468">
    <property type="entry name" value="ALPHA-KETOGLUTARATE-DEPENDENT SULFONATE DIOXYGENASE"/>
    <property type="match status" value="1"/>
</dbReference>
<proteinExistence type="inferred from homology"/>
<comment type="cofactor">
    <cofactor evidence="1">
        <name>Fe(2+)</name>
        <dbReference type="ChEBI" id="CHEBI:29033"/>
    </cofactor>
</comment>
<evidence type="ECO:0000256" key="5">
    <source>
        <dbReference type="ARBA" id="ARBA00023002"/>
    </source>
</evidence>
<comment type="similarity">
    <text evidence="2">Belongs to the TfdA dioxygenase family.</text>
</comment>
<dbReference type="InterPro" id="IPR042098">
    <property type="entry name" value="TauD-like_sf"/>
</dbReference>
<evidence type="ECO:0000313" key="9">
    <source>
        <dbReference type="EMBL" id="KAF2755136.1"/>
    </source>
</evidence>
<dbReference type="RefSeq" id="XP_033597587.1">
    <property type="nucleotide sequence ID" value="XM_033746175.1"/>
</dbReference>
<protein>
    <submittedName>
        <fullName evidence="9">Putative taurine catabolism dioxygenase</fullName>
    </submittedName>
</protein>
<keyword evidence="4 9" id="KW-0223">Dioxygenase</keyword>
<evidence type="ECO:0000256" key="4">
    <source>
        <dbReference type="ARBA" id="ARBA00022964"/>
    </source>
</evidence>
<feature type="compositionally biased region" description="Polar residues" evidence="7">
    <location>
        <begin position="133"/>
        <end position="144"/>
    </location>
</feature>
<dbReference type="Proteomes" id="UP000799437">
    <property type="component" value="Unassembled WGS sequence"/>
</dbReference>
<reference evidence="9" key="1">
    <citation type="journal article" date="2020" name="Stud. Mycol.">
        <title>101 Dothideomycetes genomes: a test case for predicting lifestyles and emergence of pathogens.</title>
        <authorList>
            <person name="Haridas S."/>
            <person name="Albert R."/>
            <person name="Binder M."/>
            <person name="Bloem J."/>
            <person name="Labutti K."/>
            <person name="Salamov A."/>
            <person name="Andreopoulos B."/>
            <person name="Baker S."/>
            <person name="Barry K."/>
            <person name="Bills G."/>
            <person name="Bluhm B."/>
            <person name="Cannon C."/>
            <person name="Castanera R."/>
            <person name="Culley D."/>
            <person name="Daum C."/>
            <person name="Ezra D."/>
            <person name="Gonzalez J."/>
            <person name="Henrissat B."/>
            <person name="Kuo A."/>
            <person name="Liang C."/>
            <person name="Lipzen A."/>
            <person name="Lutzoni F."/>
            <person name="Magnuson J."/>
            <person name="Mondo S."/>
            <person name="Nolan M."/>
            <person name="Ohm R."/>
            <person name="Pangilinan J."/>
            <person name="Park H.-J."/>
            <person name="Ramirez L."/>
            <person name="Alfaro M."/>
            <person name="Sun H."/>
            <person name="Tritt A."/>
            <person name="Yoshinaga Y."/>
            <person name="Zwiers L.-H."/>
            <person name="Turgeon B."/>
            <person name="Goodwin S."/>
            <person name="Spatafora J."/>
            <person name="Crous P."/>
            <person name="Grigoriev I."/>
        </authorList>
    </citation>
    <scope>NUCLEOTIDE SEQUENCE</scope>
    <source>
        <strain evidence="9">CBS 121739</strain>
    </source>
</reference>
<dbReference type="InterPro" id="IPR003819">
    <property type="entry name" value="TauD/TfdA-like"/>
</dbReference>
<evidence type="ECO:0000256" key="1">
    <source>
        <dbReference type="ARBA" id="ARBA00001954"/>
    </source>
</evidence>
<gene>
    <name evidence="9" type="ORF">EJ05DRAFT_494190</name>
</gene>
<dbReference type="AlphaFoldDB" id="A0A6A6VZ58"/>
<dbReference type="GO" id="GO:0046872">
    <property type="term" value="F:metal ion binding"/>
    <property type="evidence" value="ECO:0007669"/>
    <property type="project" value="UniProtKB-KW"/>
</dbReference>
<evidence type="ECO:0000256" key="2">
    <source>
        <dbReference type="ARBA" id="ARBA00005896"/>
    </source>
</evidence>
<keyword evidence="3" id="KW-0479">Metal-binding</keyword>